<evidence type="ECO:0000256" key="1">
    <source>
        <dbReference type="SAM" id="MobiDB-lite"/>
    </source>
</evidence>
<keyword evidence="4" id="KW-1185">Reference proteome</keyword>
<dbReference type="RefSeq" id="XP_028877396.1">
    <property type="nucleotide sequence ID" value="XM_029031321.1"/>
</dbReference>
<dbReference type="GeneID" id="39991101"/>
<evidence type="ECO:0000313" key="4">
    <source>
        <dbReference type="Proteomes" id="UP000192257"/>
    </source>
</evidence>
<feature type="compositionally biased region" description="Polar residues" evidence="1">
    <location>
        <begin position="233"/>
        <end position="259"/>
    </location>
</feature>
<dbReference type="Proteomes" id="UP000192257">
    <property type="component" value="Unassembled WGS sequence"/>
</dbReference>
<feature type="chain" id="PRO_5013343883" description="Mucin TcMUCII" evidence="2">
    <location>
        <begin position="28"/>
        <end position="322"/>
    </location>
</feature>
<feature type="compositionally biased region" description="Low complexity" evidence="1">
    <location>
        <begin position="210"/>
        <end position="225"/>
    </location>
</feature>
<accession>A0A1X0NGX9</accession>
<protein>
    <recommendedName>
        <fullName evidence="5">Mucin TcMUCII</fullName>
    </recommendedName>
</protein>
<dbReference type="VEuPathDB" id="TriTrypDB:TM35_000761130"/>
<feature type="compositionally biased region" description="Polar residues" evidence="1">
    <location>
        <begin position="173"/>
        <end position="193"/>
    </location>
</feature>
<evidence type="ECO:0000313" key="3">
    <source>
        <dbReference type="EMBL" id="ORC83168.1"/>
    </source>
</evidence>
<dbReference type="EMBL" id="NBCO01000076">
    <property type="protein sequence ID" value="ORC83168.1"/>
    <property type="molecule type" value="Genomic_DNA"/>
</dbReference>
<comment type="caution">
    <text evidence="3">The sequence shown here is derived from an EMBL/GenBank/DDBJ whole genome shotgun (WGS) entry which is preliminary data.</text>
</comment>
<dbReference type="AlphaFoldDB" id="A0A1X0NGX9"/>
<gene>
    <name evidence="3" type="ORF">TM35_000761130</name>
</gene>
<reference evidence="3 4" key="1">
    <citation type="submission" date="2017-03" db="EMBL/GenBank/DDBJ databases">
        <title>An alternative strategy for trypanosome survival in the mammalian bloodstream revealed through genome and transcriptome analysis of the ubiquitous bovine parasite Trypanosoma (Megatrypanum) theileri.</title>
        <authorList>
            <person name="Kelly S."/>
            <person name="Ivens A."/>
            <person name="Mott A."/>
            <person name="O'Neill E."/>
            <person name="Emms D."/>
            <person name="Macleod O."/>
            <person name="Voorheis P."/>
            <person name="Matthews J."/>
            <person name="Matthews K."/>
            <person name="Carrington M."/>
        </authorList>
    </citation>
    <scope>NUCLEOTIDE SEQUENCE [LARGE SCALE GENOMIC DNA]</scope>
    <source>
        <strain evidence="3">Edinburgh</strain>
    </source>
</reference>
<feature type="signal peptide" evidence="2">
    <location>
        <begin position="1"/>
        <end position="27"/>
    </location>
</feature>
<feature type="region of interest" description="Disordered" evidence="1">
    <location>
        <begin position="102"/>
        <end position="277"/>
    </location>
</feature>
<feature type="compositionally biased region" description="Low complexity" evidence="1">
    <location>
        <begin position="126"/>
        <end position="139"/>
    </location>
</feature>
<keyword evidence="2" id="KW-0732">Signal</keyword>
<feature type="compositionally biased region" description="Low complexity" evidence="1">
    <location>
        <begin position="260"/>
        <end position="273"/>
    </location>
</feature>
<name>A0A1X0NGX9_9TRYP</name>
<proteinExistence type="predicted"/>
<sequence length="322" mass="33762">MIMMMRRMMCVLAVVLCCACGYTMTAAACTTTSAGQPKAVMAILLDAPIATKDLLVNLTHENATLWRKRKEKRKQVQENEELVVKELEARKEVPTNVIGPSLTAVAPSQPPTGSVVGALHAGTGVSHPPSTVSSLTTSPGQLEVGIPEAASSKSKNENIGPKEVSNMDGNAASKDTSTEVNVTGNTLSASGGTEINREQPGVTENHRTATKTTTTTTSENTANVTDINERNATEQPPTDAGVTTNTTSHESNTAPSAESNNTNTEAPNTNTTTVSPAPNAVISNIASIMQKKANADSSVNPVWMRTAAPLLIVAVLFSFTVY</sequence>
<organism evidence="3 4">
    <name type="scientific">Trypanosoma theileri</name>
    <dbReference type="NCBI Taxonomy" id="67003"/>
    <lineage>
        <taxon>Eukaryota</taxon>
        <taxon>Discoba</taxon>
        <taxon>Euglenozoa</taxon>
        <taxon>Kinetoplastea</taxon>
        <taxon>Metakinetoplastina</taxon>
        <taxon>Trypanosomatida</taxon>
        <taxon>Trypanosomatidae</taxon>
        <taxon>Trypanosoma</taxon>
    </lineage>
</organism>
<evidence type="ECO:0000256" key="2">
    <source>
        <dbReference type="SAM" id="SignalP"/>
    </source>
</evidence>
<dbReference type="PROSITE" id="PS51257">
    <property type="entry name" value="PROKAR_LIPOPROTEIN"/>
    <property type="match status" value="1"/>
</dbReference>
<evidence type="ECO:0008006" key="5">
    <source>
        <dbReference type="Google" id="ProtNLM"/>
    </source>
</evidence>